<proteinExistence type="inferred from homology"/>
<evidence type="ECO:0000259" key="11">
    <source>
        <dbReference type="PROSITE" id="PS50067"/>
    </source>
</evidence>
<evidence type="ECO:0000256" key="5">
    <source>
        <dbReference type="ARBA" id="ARBA00022840"/>
    </source>
</evidence>
<dbReference type="InterPro" id="IPR022164">
    <property type="entry name" value="Kinesin-like"/>
</dbReference>
<dbReference type="Proteomes" id="UP001652642">
    <property type="component" value="Chromosome 1"/>
</dbReference>
<feature type="region of interest" description="Disordered" evidence="10">
    <location>
        <begin position="1381"/>
        <end position="1400"/>
    </location>
</feature>
<evidence type="ECO:0000256" key="6">
    <source>
        <dbReference type="ARBA" id="ARBA00023054"/>
    </source>
</evidence>
<feature type="domain" description="CAP-Gly" evidence="12">
    <location>
        <begin position="1846"/>
        <end position="1888"/>
    </location>
</feature>
<keyword evidence="3" id="KW-0493">Microtubule</keyword>
<dbReference type="Pfam" id="PF01302">
    <property type="entry name" value="CAP_GLY"/>
    <property type="match status" value="1"/>
</dbReference>
<reference evidence="13" key="1">
    <citation type="submission" date="2025-05" db="UniProtKB">
        <authorList>
            <consortium name="RefSeq"/>
        </authorList>
    </citation>
    <scope>NUCLEOTIDE SEQUENCE [LARGE SCALE GENOMIC DNA]</scope>
</reference>
<sequence length="1961" mass="216918">MGGSKVKVAVRVRPLNRREIDLHTKCVLDVDENKVILHPVNTNLSKGDASRNQPKVFAYDHCFWSMDEAVKEKYAGQDIVFKCLGENILQNAFEGYNACIFAYGQTGSGKSYTMMGTADQPGLIPRLCSALFERAQEEESEEQSFKVEVSYMEIYNEKVRDLLDPKGSRQSLKVREHSVYGPYVDGLSKLAVASYKDIESLMSEGNKSRTVAATNMNEESSRSHAVFKIILTHTLYDVKSGTSGEKVGKLSLVDLAGSERATKTGAAGDRLKEGSNINKSLTTLGLVISALADQAAGKNKNKFVPYRDSVLTWLLKDSLGGNSKTAMVATVSPAADNYDETLSTLRYADRAKNIVNHAVVNEDPNARIIRELREEVEKLKEQLTKAEAMKSPELKERLEESEKLIQEMTVTWEEKLRKTEEIAQERQKQLESLGISLQSSGIKVGDNKCFLVNLNADPALNELLVYYLKEHTLIGSDNSQDIQLCGMGILPEHCVIDITSDGQVMLTPHKNTRTFVNGAAVTGPTQLLHGDRILWGNNHFFRLNLPKKKKKAETEEEDKDGAMKGSSSNEQLDLDGDSSSEVSSEINFNYEYAQMEVTMKALGGNDPMQSILQSLEQQHEEEKRSALERQRLMYEHELEQLRRRLSPEKQQFRAMERFSFHSPNAQQRLRQWTEEREEMLNHSLRKLREQIMKANLYMREASFIAEEMDKRTEYKVTLQIPASSLNANRKRGAVLSEPAIQVRRKGKGKQIWSLEKLENRLVDMRDLYQEWKDCEEDNQVMRSYFRRADPFYDEQENHSLIGVANVFLECLFYDVKLQYAVPIINQKGEVAGRLHVEVVRVSGEIGERIAGGDDSPEGSPENDVQENKLVCLIKILQATGLPQHLSNFVFCKYSFWDQLEPVTVAPEVDPSLSPISKEPRCMVVFDHCNEVSVNITEDFMEYLYDGALAIEVYGHKQCDPRKKPALWDLGIIQAKTRSLRDRWSEVTRKVELWVQILELNENGEYCPVEVIPAKDVHTGGIFQLRQGQSRRIQVEVKSVQESGTLPLMEESILSVAVGCVQTRNIRPPKNHENHQEEDDDMDSYQDRDLERLRRKWLNALTKRQEYLDQQLQKLAGKPDKTEDDADREAQLLEMRLTLTEERNAVMVPSAGSGIPGAPAEWTPVPGMETHIPVIFLDLNADDFSSQDNLDEPEAGGWDATLTAEEEDELFELQIVKHHESEAKAEASWDSTVHNCIQLSRGTAAEQRVYLIVRVAVQLSHPAEMQLVLRKRICVNVYGKQGFAQSFLRMMSYRSSVPGCGVTFEVVSNIPEDAQGAEEREALARMAADVENTASADSEAHIEKYLRSVLAVENILTLDRLRQEVAVKEQVTGKGKLYRKSLSSPNVNRLSGSRQDLNPPYSLATYKFPKVLPESRWESQQDVSQSSSQSNRSRASLPGSPQQNGSTDPGLTSLAASYLTPVKSLVPQMPKLLKSLFPVRDDKKKSRQLSPLSQQPVPRIMVQSASVDASAAKLKQAAPGDGRKEPFEVAAHSTELEKNPERSTKVPLQQPSVDAQTQDSQEGPPSPLSEASSGYFSHSVSTATLSEALTQANEATLQGVGGQAPATNEAAQPPATALQGSTMDAPLKSCPVLPSDSSLPRGDPVSPSLKLDPTRTKDGDQVSSDSHLGSKPVRSSAPPAEDQGATSPAAEGTGGPSTSPSRQKELRERLTSSQPPLASPGGSPPRAGKPASIGETGPSRAPVLSDLSPPPSGTVSPFKIQRVRTSELRSFSSMLGGEPGASLSSEDEKSRRNSQGPNPDNGSEAGPEEKPGTASDSEETNEVPDWLKEGEYVTIGTSKSGTVRYVGPTDFQEGTWVGVELDLPSGKNDGSIGGKQYFKCNPGYGLLVKPSRVKRATGPARRRSAGMRLQGGAAPELQRSSPLPGSTSSLTSLTALAKMEGGAALRPEKTPKNTEDRKSWAN</sequence>
<dbReference type="InterPro" id="IPR001752">
    <property type="entry name" value="Kinesin_motor_dom"/>
</dbReference>
<dbReference type="InterPro" id="IPR008984">
    <property type="entry name" value="SMAD_FHA_dom_sf"/>
</dbReference>
<feature type="region of interest" description="Disordered" evidence="10">
    <location>
        <begin position="1065"/>
        <end position="1084"/>
    </location>
</feature>
<evidence type="ECO:0000256" key="9">
    <source>
        <dbReference type="PROSITE-ProRule" id="PRU00283"/>
    </source>
</evidence>
<keyword evidence="6" id="KW-0175">Coiled coil</keyword>
<feature type="compositionally biased region" description="Basic and acidic residues" evidence="10">
    <location>
        <begin position="1945"/>
        <end position="1961"/>
    </location>
</feature>
<dbReference type="CDD" id="cd22730">
    <property type="entry name" value="FHA_KIF13B"/>
    <property type="match status" value="1"/>
</dbReference>
<feature type="region of interest" description="Disordered" evidence="10">
    <location>
        <begin position="1593"/>
        <end position="1848"/>
    </location>
</feature>
<evidence type="ECO:0000259" key="12">
    <source>
        <dbReference type="PROSITE" id="PS50245"/>
    </source>
</evidence>
<evidence type="ECO:0000256" key="2">
    <source>
        <dbReference type="ARBA" id="ARBA00022490"/>
    </source>
</evidence>
<dbReference type="Pfam" id="PF16183">
    <property type="entry name" value="Kinesin_assoc"/>
    <property type="match status" value="1"/>
</dbReference>
<dbReference type="Pfam" id="PF12473">
    <property type="entry name" value="DUF3694"/>
    <property type="match status" value="2"/>
</dbReference>
<reference evidence="14" key="2">
    <citation type="submission" date="2025-08" db="UniProtKB">
        <authorList>
            <consortium name="RefSeq"/>
        </authorList>
    </citation>
    <scope>IDENTIFICATION</scope>
</reference>
<dbReference type="Gene3D" id="2.60.200.20">
    <property type="match status" value="1"/>
</dbReference>
<dbReference type="InterPro" id="IPR022140">
    <property type="entry name" value="Kinesin-like_KIF1-typ"/>
</dbReference>
<dbReference type="PANTHER" id="PTHR47117">
    <property type="entry name" value="STAR-RELATED LIPID TRANSFER PROTEIN 9"/>
    <property type="match status" value="1"/>
</dbReference>
<dbReference type="InterPro" id="IPR027417">
    <property type="entry name" value="P-loop_NTPase"/>
</dbReference>
<dbReference type="Gene3D" id="2.30.30.190">
    <property type="entry name" value="CAP Gly-rich-like domain"/>
    <property type="match status" value="1"/>
</dbReference>
<dbReference type="PROSITE" id="PS00411">
    <property type="entry name" value="KINESIN_MOTOR_1"/>
    <property type="match status" value="1"/>
</dbReference>
<evidence type="ECO:0000313" key="14">
    <source>
        <dbReference type="RefSeq" id="XP_072842581.1"/>
    </source>
</evidence>
<feature type="region of interest" description="Disordered" evidence="10">
    <location>
        <begin position="1416"/>
        <end position="1451"/>
    </location>
</feature>
<dbReference type="SUPFAM" id="SSF49879">
    <property type="entry name" value="SMAD/FHA domain"/>
    <property type="match status" value="1"/>
</dbReference>
<dbReference type="PROSITE" id="PS50067">
    <property type="entry name" value="KINESIN_MOTOR_2"/>
    <property type="match status" value="1"/>
</dbReference>
<dbReference type="PROSITE" id="PS00845">
    <property type="entry name" value="CAP_GLY_1"/>
    <property type="match status" value="1"/>
</dbReference>
<evidence type="ECO:0000256" key="4">
    <source>
        <dbReference type="ARBA" id="ARBA00022741"/>
    </source>
</evidence>
<evidence type="ECO:0000256" key="1">
    <source>
        <dbReference type="ARBA" id="ARBA00004245"/>
    </source>
</evidence>
<dbReference type="InterPro" id="IPR019821">
    <property type="entry name" value="Kinesin_motor_CS"/>
</dbReference>
<comment type="subcellular location">
    <subcellularLocation>
        <location evidence="1">Cytoplasm</location>
        <location evidence="1">Cytoskeleton</location>
    </subcellularLocation>
</comment>
<feature type="binding site" evidence="9">
    <location>
        <begin position="104"/>
        <end position="111"/>
    </location>
    <ligand>
        <name>ATP</name>
        <dbReference type="ChEBI" id="CHEBI:30616"/>
    </ligand>
</feature>
<feature type="region of interest" description="Disordered" evidence="10">
    <location>
        <begin position="1476"/>
        <end position="1496"/>
    </location>
</feature>
<feature type="region of interest" description="Disordered" evidence="10">
    <location>
        <begin position="548"/>
        <end position="581"/>
    </location>
</feature>
<comment type="similarity">
    <text evidence="9">Belongs to the TRAFAC class myosin-kinesin ATPase superfamily. Kinesin family.</text>
</comment>
<gene>
    <name evidence="14" type="primary">KIF13B</name>
</gene>
<evidence type="ECO:0000256" key="8">
    <source>
        <dbReference type="ARBA" id="ARBA00023212"/>
    </source>
</evidence>
<evidence type="ECO:0000256" key="10">
    <source>
        <dbReference type="SAM" id="MobiDB-lite"/>
    </source>
</evidence>
<dbReference type="SMART" id="SM00129">
    <property type="entry name" value="KISc"/>
    <property type="match status" value="1"/>
</dbReference>
<feature type="region of interest" description="Disordered" evidence="10">
    <location>
        <begin position="1891"/>
        <end position="1961"/>
    </location>
</feature>
<dbReference type="Pfam" id="PF00225">
    <property type="entry name" value="Kinesin"/>
    <property type="match status" value="1"/>
</dbReference>
<dbReference type="PROSITE" id="PS50245">
    <property type="entry name" value="CAP_GLY_2"/>
    <property type="match status" value="1"/>
</dbReference>
<feature type="compositionally biased region" description="Basic residues" evidence="10">
    <location>
        <begin position="1891"/>
        <end position="1904"/>
    </location>
</feature>
<dbReference type="InterPro" id="IPR036961">
    <property type="entry name" value="Kinesin_motor_dom_sf"/>
</dbReference>
<feature type="compositionally biased region" description="Basic and acidic residues" evidence="10">
    <location>
        <begin position="1533"/>
        <end position="1543"/>
    </location>
</feature>
<feature type="compositionally biased region" description="Polar residues" evidence="10">
    <location>
        <begin position="1381"/>
        <end position="1395"/>
    </location>
</feature>
<accession>A0ABM5FAZ5</accession>
<feature type="compositionally biased region" description="Polar residues" evidence="10">
    <location>
        <begin position="1545"/>
        <end position="1574"/>
    </location>
</feature>
<feature type="compositionally biased region" description="Low complexity" evidence="10">
    <location>
        <begin position="1919"/>
        <end position="1933"/>
    </location>
</feature>
<keyword evidence="8" id="KW-0206">Cytoskeleton</keyword>
<organism evidence="13 14">
    <name type="scientific">Pogona vitticeps</name>
    <name type="common">central bearded dragon</name>
    <dbReference type="NCBI Taxonomy" id="103695"/>
    <lineage>
        <taxon>Eukaryota</taxon>
        <taxon>Metazoa</taxon>
        <taxon>Chordata</taxon>
        <taxon>Craniata</taxon>
        <taxon>Vertebrata</taxon>
        <taxon>Euteleostomi</taxon>
        <taxon>Lepidosauria</taxon>
        <taxon>Squamata</taxon>
        <taxon>Bifurcata</taxon>
        <taxon>Unidentata</taxon>
        <taxon>Episquamata</taxon>
        <taxon>Toxicofera</taxon>
        <taxon>Iguania</taxon>
        <taxon>Acrodonta</taxon>
        <taxon>Agamidae</taxon>
        <taxon>Amphibolurinae</taxon>
        <taxon>Pogona</taxon>
    </lineage>
</organism>
<dbReference type="PRINTS" id="PR00380">
    <property type="entry name" value="KINESINHEAVY"/>
</dbReference>
<keyword evidence="13" id="KW-1185">Reference proteome</keyword>
<keyword evidence="5 9" id="KW-0067">ATP-binding</keyword>
<feature type="domain" description="Kinesin motor" evidence="11">
    <location>
        <begin position="5"/>
        <end position="354"/>
    </location>
</feature>
<feature type="compositionally biased region" description="Low complexity" evidence="10">
    <location>
        <begin position="1419"/>
        <end position="1435"/>
    </location>
</feature>
<dbReference type="InterPro" id="IPR000938">
    <property type="entry name" value="CAP-Gly_domain"/>
</dbReference>
<dbReference type="SUPFAM" id="SSF74924">
    <property type="entry name" value="Cap-Gly domain"/>
    <property type="match status" value="1"/>
</dbReference>
<evidence type="ECO:0000313" key="13">
    <source>
        <dbReference type="Proteomes" id="UP001652642"/>
    </source>
</evidence>
<dbReference type="InterPro" id="IPR036859">
    <property type="entry name" value="CAP-Gly_dom_sf"/>
</dbReference>
<protein>
    <submittedName>
        <fullName evidence="14">Kinesin-like protein KIF13B isoform X1</fullName>
    </submittedName>
</protein>
<dbReference type="SMART" id="SM01052">
    <property type="entry name" value="CAP_GLY"/>
    <property type="match status" value="1"/>
</dbReference>
<dbReference type="CDD" id="cd01365">
    <property type="entry name" value="KISc_KIF1A_KIF1B"/>
    <property type="match status" value="1"/>
</dbReference>
<dbReference type="Pfam" id="PF12423">
    <property type="entry name" value="KIF1B"/>
    <property type="match status" value="1"/>
</dbReference>
<dbReference type="Gene3D" id="6.10.250.2520">
    <property type="match status" value="1"/>
</dbReference>
<dbReference type="InterPro" id="IPR000253">
    <property type="entry name" value="FHA_dom"/>
</dbReference>
<evidence type="ECO:0000256" key="3">
    <source>
        <dbReference type="ARBA" id="ARBA00022701"/>
    </source>
</evidence>
<dbReference type="Pfam" id="PF00498">
    <property type="entry name" value="FHA"/>
    <property type="match status" value="1"/>
</dbReference>
<name>A0ABM5FAZ5_9SAUR</name>
<dbReference type="SUPFAM" id="SSF52540">
    <property type="entry name" value="P-loop containing nucleoside triphosphate hydrolases"/>
    <property type="match status" value="1"/>
</dbReference>
<dbReference type="GeneID" id="110089987"/>
<keyword evidence="7 9" id="KW-0505">Motor protein</keyword>
<dbReference type="Gene3D" id="3.40.850.10">
    <property type="entry name" value="Kinesin motor domain"/>
    <property type="match status" value="1"/>
</dbReference>
<feature type="compositionally biased region" description="Polar residues" evidence="10">
    <location>
        <begin position="1438"/>
        <end position="1449"/>
    </location>
</feature>
<keyword evidence="4 9" id="KW-0547">Nucleotide-binding</keyword>
<dbReference type="InterPro" id="IPR032405">
    <property type="entry name" value="Kinesin_assoc"/>
</dbReference>
<keyword evidence="2" id="KW-0963">Cytoplasm</keyword>
<feature type="region of interest" description="Disordered" evidence="10">
    <location>
        <begin position="1511"/>
        <end position="1574"/>
    </location>
</feature>
<dbReference type="RefSeq" id="XP_072842581.1">
    <property type="nucleotide sequence ID" value="XM_072986480.1"/>
</dbReference>
<evidence type="ECO:0000256" key="7">
    <source>
        <dbReference type="ARBA" id="ARBA00023175"/>
    </source>
</evidence>